<accession>A0AA96EY84</accession>
<feature type="signal peptide" evidence="1">
    <location>
        <begin position="1"/>
        <end position="22"/>
    </location>
</feature>
<dbReference type="AlphaFoldDB" id="A0AA96EY84"/>
<dbReference type="InterPro" id="IPR045391">
    <property type="entry name" value="DUF6520"/>
</dbReference>
<evidence type="ECO:0000313" key="3">
    <source>
        <dbReference type="EMBL" id="WNM20867.1"/>
    </source>
</evidence>
<gene>
    <name evidence="3" type="ORF">RN605_09235</name>
    <name evidence="2" type="ORF">RN608_02065</name>
</gene>
<evidence type="ECO:0000313" key="4">
    <source>
        <dbReference type="Proteomes" id="UP001304515"/>
    </source>
</evidence>
<dbReference type="EMBL" id="CP134878">
    <property type="protein sequence ID" value="WNM19478.1"/>
    <property type="molecule type" value="Genomic_DNA"/>
</dbReference>
<dbReference type="EMBL" id="CP134890">
    <property type="protein sequence ID" value="WNM20867.1"/>
    <property type="molecule type" value="Genomic_DNA"/>
</dbReference>
<organism evidence="2">
    <name type="scientific">Flavobacterium capsici</name>
    <dbReference type="NCBI Taxonomy" id="3075618"/>
    <lineage>
        <taxon>Bacteria</taxon>
        <taxon>Pseudomonadati</taxon>
        <taxon>Bacteroidota</taxon>
        <taxon>Flavobacteriia</taxon>
        <taxon>Flavobacteriales</taxon>
        <taxon>Flavobacteriaceae</taxon>
        <taxon>Flavobacterium</taxon>
    </lineage>
</organism>
<accession>A0AA96F1C4</accession>
<protein>
    <submittedName>
        <fullName evidence="2">DUF6520 family protein</fullName>
    </submittedName>
</protein>
<dbReference type="Proteomes" id="UP001304515">
    <property type="component" value="Chromosome"/>
</dbReference>
<keyword evidence="1" id="KW-0732">Signal</keyword>
<evidence type="ECO:0000256" key="1">
    <source>
        <dbReference type="SAM" id="SignalP"/>
    </source>
</evidence>
<evidence type="ECO:0000313" key="2">
    <source>
        <dbReference type="EMBL" id="WNM19478.1"/>
    </source>
</evidence>
<proteinExistence type="predicted"/>
<name>A0AA96EY84_9FLAO</name>
<sequence>MKLKFIKLFMLPVAAFFLASAAAVTTDQSHQSKATALTMQGFIHNPSATDCEPVNDIDCVVGTGDPCELGSWTVYGTTGIGCSLQLKRE</sequence>
<feature type="chain" id="PRO_5044705182" evidence="1">
    <location>
        <begin position="23"/>
        <end position="89"/>
    </location>
</feature>
<dbReference type="RefSeq" id="WP_313324370.1">
    <property type="nucleotide sequence ID" value="NZ_CP134878.1"/>
</dbReference>
<dbReference type="Pfam" id="PF20130">
    <property type="entry name" value="DUF6520"/>
    <property type="match status" value="1"/>
</dbReference>
<dbReference type="KEGG" id="fcj:RN605_09235"/>
<reference evidence="2 4" key="1">
    <citation type="submission" date="2023-09" db="EMBL/GenBank/DDBJ databases">
        <title>Flavobacterium sp. a novel bacteria isolate from Pepper rhizosphere.</title>
        <authorList>
            <person name="Peng Y."/>
            <person name="Lee J."/>
        </authorList>
    </citation>
    <scope>NUCLEOTIDE SEQUENCE</scope>
    <source>
        <strain evidence="2">PMR2A8</strain>
        <strain evidence="3 4">PMTSA4</strain>
    </source>
</reference>
<keyword evidence="4" id="KW-1185">Reference proteome</keyword>